<evidence type="ECO:0000313" key="8">
    <source>
        <dbReference type="EMBL" id="KAA6388784.1"/>
    </source>
</evidence>
<evidence type="ECO:0000256" key="7">
    <source>
        <dbReference type="RuleBase" id="RU366065"/>
    </source>
</evidence>
<dbReference type="PANTHER" id="PTHR23249">
    <property type="entry name" value="TRAFFICKING PROTEIN PARTICLE COMPLEX SUBUNIT"/>
    <property type="match status" value="1"/>
</dbReference>
<dbReference type="SMART" id="SM01399">
    <property type="entry name" value="Sybindin"/>
    <property type="match status" value="1"/>
</dbReference>
<evidence type="ECO:0000256" key="6">
    <source>
        <dbReference type="ARBA" id="ARBA00038179"/>
    </source>
</evidence>
<evidence type="ECO:0000256" key="3">
    <source>
        <dbReference type="ARBA" id="ARBA00022824"/>
    </source>
</evidence>
<name>A0A5J4W1F8_9EUKA</name>
<keyword evidence="2 7" id="KW-0813">Transport</keyword>
<comment type="caution">
    <text evidence="8">The sequence shown here is derived from an EMBL/GenBank/DDBJ whole genome shotgun (WGS) entry which is preliminary data.</text>
</comment>
<dbReference type="GO" id="GO:0030008">
    <property type="term" value="C:TRAPP complex"/>
    <property type="evidence" value="ECO:0007669"/>
    <property type="project" value="UniProtKB-UniRule"/>
</dbReference>
<gene>
    <name evidence="8" type="ORF">EZS28_015691</name>
</gene>
<comment type="subunit">
    <text evidence="7">Part of the multisubunit transport protein particle (TRAPP) complex.</text>
</comment>
<evidence type="ECO:0000256" key="4">
    <source>
        <dbReference type="ARBA" id="ARBA00022892"/>
    </source>
</evidence>
<dbReference type="GO" id="GO:0005783">
    <property type="term" value="C:endoplasmic reticulum"/>
    <property type="evidence" value="ECO:0007669"/>
    <property type="project" value="UniProtKB-SubCell"/>
</dbReference>
<dbReference type="PANTHER" id="PTHR23249:SF15">
    <property type="entry name" value="TRAFFICKING PROTEIN PARTICLE COMPLEX SUBUNIT 4"/>
    <property type="match status" value="1"/>
</dbReference>
<comment type="subcellular location">
    <subcellularLocation>
        <location evidence="7">Endoplasmic reticulum</location>
    </subcellularLocation>
    <subcellularLocation>
        <location evidence="7">Golgi apparatus</location>
        <location evidence="7">cis-Golgi network</location>
    </subcellularLocation>
    <subcellularLocation>
        <location evidence="1">Golgi apparatus</location>
    </subcellularLocation>
</comment>
<dbReference type="Pfam" id="PF04099">
    <property type="entry name" value="Sybindin"/>
    <property type="match status" value="1"/>
</dbReference>
<dbReference type="Proteomes" id="UP000324800">
    <property type="component" value="Unassembled WGS sequence"/>
</dbReference>
<reference evidence="8 9" key="1">
    <citation type="submission" date="2019-03" db="EMBL/GenBank/DDBJ databases">
        <title>Single cell metagenomics reveals metabolic interactions within the superorganism composed of flagellate Streblomastix strix and complex community of Bacteroidetes bacteria on its surface.</title>
        <authorList>
            <person name="Treitli S.C."/>
            <person name="Kolisko M."/>
            <person name="Husnik F."/>
            <person name="Keeling P."/>
            <person name="Hampl V."/>
        </authorList>
    </citation>
    <scope>NUCLEOTIDE SEQUENCE [LARGE SCALE GENOMIC DNA]</scope>
    <source>
        <strain evidence="8">ST1C</strain>
    </source>
</reference>
<keyword evidence="4 7" id="KW-0931">ER-Golgi transport</keyword>
<keyword evidence="3 7" id="KW-0256">Endoplasmic reticulum</keyword>
<accession>A0A5J4W1F8</accession>
<dbReference type="Gene3D" id="3.30.450.70">
    <property type="match status" value="1"/>
</dbReference>
<keyword evidence="5 7" id="KW-0333">Golgi apparatus</keyword>
<evidence type="ECO:0000256" key="5">
    <source>
        <dbReference type="ARBA" id="ARBA00023034"/>
    </source>
</evidence>
<dbReference type="EMBL" id="SNRW01003850">
    <property type="protein sequence ID" value="KAA6388784.1"/>
    <property type="molecule type" value="Genomic_DNA"/>
</dbReference>
<dbReference type="InterPro" id="IPR007233">
    <property type="entry name" value="TRAPPC"/>
</dbReference>
<protein>
    <recommendedName>
        <fullName evidence="7">Trafficking protein particle complex subunit</fullName>
    </recommendedName>
</protein>
<dbReference type="AlphaFoldDB" id="A0A5J4W1F8"/>
<evidence type="ECO:0000256" key="1">
    <source>
        <dbReference type="ARBA" id="ARBA00004555"/>
    </source>
</evidence>
<sequence length="132" mass="14977">MVGLSSLWIISSSGSLIYKKDFGKVPPLSETDVLIIGSIFFSQHIISKRWSPVPNSTSGFETIETDEFRVQCLLTPTDITFFIVADLDAKNLQLILQKVYEHYSDYVNKNPFYIPGQPIKCPMFDQKIALLQ</sequence>
<proteinExistence type="inferred from homology"/>
<evidence type="ECO:0000313" key="9">
    <source>
        <dbReference type="Proteomes" id="UP000324800"/>
    </source>
</evidence>
<dbReference type="OrthoDB" id="246406at2759"/>
<comment type="similarity">
    <text evidence="6">Belongs to the TRAPP small subunits family. TRAPPC4 subfamily.</text>
</comment>
<dbReference type="GO" id="GO:0005794">
    <property type="term" value="C:Golgi apparatus"/>
    <property type="evidence" value="ECO:0007669"/>
    <property type="project" value="UniProtKB-SubCell"/>
</dbReference>
<dbReference type="SUPFAM" id="SSF64356">
    <property type="entry name" value="SNARE-like"/>
    <property type="match status" value="1"/>
</dbReference>
<dbReference type="GO" id="GO:0006888">
    <property type="term" value="P:endoplasmic reticulum to Golgi vesicle-mediated transport"/>
    <property type="evidence" value="ECO:0007669"/>
    <property type="project" value="UniProtKB-UniRule"/>
</dbReference>
<organism evidence="8 9">
    <name type="scientific">Streblomastix strix</name>
    <dbReference type="NCBI Taxonomy" id="222440"/>
    <lineage>
        <taxon>Eukaryota</taxon>
        <taxon>Metamonada</taxon>
        <taxon>Preaxostyla</taxon>
        <taxon>Oxymonadida</taxon>
        <taxon>Streblomastigidae</taxon>
        <taxon>Streblomastix</taxon>
    </lineage>
</organism>
<dbReference type="InterPro" id="IPR011012">
    <property type="entry name" value="Longin-like_dom_sf"/>
</dbReference>
<evidence type="ECO:0000256" key="2">
    <source>
        <dbReference type="ARBA" id="ARBA00022448"/>
    </source>
</evidence>